<dbReference type="RefSeq" id="WP_184223142.1">
    <property type="nucleotide sequence ID" value="NZ_BAAADE010000010.1"/>
</dbReference>
<evidence type="ECO:0000313" key="2">
    <source>
        <dbReference type="EMBL" id="GAA0613038.1"/>
    </source>
</evidence>
<dbReference type="InterPro" id="IPR021265">
    <property type="entry name" value="DUF2842"/>
</dbReference>
<organism evidence="2 3">
    <name type="scientific">Paenochrobactrum glaciei</name>
    <dbReference type="NCBI Taxonomy" id="486407"/>
    <lineage>
        <taxon>Bacteria</taxon>
        <taxon>Pseudomonadati</taxon>
        <taxon>Pseudomonadota</taxon>
        <taxon>Alphaproteobacteria</taxon>
        <taxon>Hyphomicrobiales</taxon>
        <taxon>Brucellaceae</taxon>
        <taxon>Paenochrobactrum</taxon>
    </lineage>
</organism>
<dbReference type="Proteomes" id="UP001424441">
    <property type="component" value="Unassembled WGS sequence"/>
</dbReference>
<evidence type="ECO:0000256" key="1">
    <source>
        <dbReference type="SAM" id="Phobius"/>
    </source>
</evidence>
<evidence type="ECO:0000313" key="3">
    <source>
        <dbReference type="Proteomes" id="UP001424441"/>
    </source>
</evidence>
<feature type="transmembrane region" description="Helical" evidence="1">
    <location>
        <begin position="12"/>
        <end position="33"/>
    </location>
</feature>
<gene>
    <name evidence="2" type="ORF">GCM10008943_30530</name>
</gene>
<name>A0ABP3RRR0_9HYPH</name>
<sequence length="73" mass="8069">MPVRLKKLIGTFLLVSLVIIYALLATIIAVAHLGDASVWVHLLYFAVTGLLWIVPAMGIIWWMAQPPRSRADG</sequence>
<proteinExistence type="predicted"/>
<reference evidence="3" key="1">
    <citation type="journal article" date="2019" name="Int. J. Syst. Evol. Microbiol.">
        <title>The Global Catalogue of Microorganisms (GCM) 10K type strain sequencing project: providing services to taxonomists for standard genome sequencing and annotation.</title>
        <authorList>
            <consortium name="The Broad Institute Genomics Platform"/>
            <consortium name="The Broad Institute Genome Sequencing Center for Infectious Disease"/>
            <person name="Wu L."/>
            <person name="Ma J."/>
        </authorList>
    </citation>
    <scope>NUCLEOTIDE SEQUENCE [LARGE SCALE GENOMIC DNA]</scope>
    <source>
        <strain evidence="3">JCM 15115</strain>
    </source>
</reference>
<keyword evidence="1" id="KW-0472">Membrane</keyword>
<keyword evidence="3" id="KW-1185">Reference proteome</keyword>
<dbReference type="EMBL" id="BAAADE010000010">
    <property type="protein sequence ID" value="GAA0613038.1"/>
    <property type="molecule type" value="Genomic_DNA"/>
</dbReference>
<protein>
    <submittedName>
        <fullName evidence="2">DUF2842 domain-containing protein</fullName>
    </submittedName>
</protein>
<feature type="transmembrane region" description="Helical" evidence="1">
    <location>
        <begin position="39"/>
        <end position="64"/>
    </location>
</feature>
<dbReference type="Pfam" id="PF11003">
    <property type="entry name" value="DUF2842"/>
    <property type="match status" value="1"/>
</dbReference>
<keyword evidence="1" id="KW-0812">Transmembrane</keyword>
<keyword evidence="1" id="KW-1133">Transmembrane helix</keyword>
<accession>A0ABP3RRR0</accession>
<comment type="caution">
    <text evidence="2">The sequence shown here is derived from an EMBL/GenBank/DDBJ whole genome shotgun (WGS) entry which is preliminary data.</text>
</comment>